<dbReference type="Proteomes" id="UP000440978">
    <property type="component" value="Unassembled WGS sequence"/>
</dbReference>
<dbReference type="PANTHER" id="PTHR32432">
    <property type="entry name" value="CELL DIVISION PROTEIN FTSA-RELATED"/>
    <property type="match status" value="1"/>
</dbReference>
<sequence length="488" mass="53538">MHETNEWITSLGIDLGTSTTKFIVSRLQISKVSSAFSLPSYKITKRLCTYKSQIYSTPLIDDETIDYTNIAKILEREYEEAGITLDDVHTGAVIITGETANKKNARIAVNQLAERAGDFVVATAGAELESLLAGKGSGAQDFSIQTPNQVVANIDIGGGTANTAFFLNGECIGTATLRIGGRLIRLNPAGFVKGMADSFKPWLEENGFLVKKGDQISFERIKQITDEMAKNLIGYLAQSSNDEHTQLLYIDPMPQSLPTVHTWMFSGGVGELMKNSERMTLEEGTRYGDIGPFLATSLNQLMKRSSFNVLSPKQTVRATVIGAGTQTTEISGSTVFIQNGNFPIRNVPVEKVHIQNEELESDQLDHIFSETIKKGLSLHSMGLDPAFALYLSGIDYCSYEKLKKIVNILENIYSQYLPNQKNIVIICQNDMAKALGHALSIRLNGKVNCLICIDQINIQHGDYIDIGQPLPSSIIPIIVKTLVFTSDA</sequence>
<dbReference type="RefSeq" id="WP_155220430.1">
    <property type="nucleotide sequence ID" value="NZ_WNHB01000021.1"/>
</dbReference>
<dbReference type="EMBL" id="WNHB01000021">
    <property type="protein sequence ID" value="MTT32817.1"/>
    <property type="molecule type" value="Genomic_DNA"/>
</dbReference>
<dbReference type="PANTHER" id="PTHR32432:SF13">
    <property type="entry name" value="ETHANOLAMINE AMMONIA-LYASE REACTIVASE EUTA"/>
    <property type="match status" value="1"/>
</dbReference>
<name>A0A6N8CU59_9BACI</name>
<gene>
    <name evidence="1" type="ORF">GMB86_12445</name>
</gene>
<dbReference type="InterPro" id="IPR050696">
    <property type="entry name" value="FtsA/MreB"/>
</dbReference>
<comment type="caution">
    <text evidence="1">The sequence shown here is derived from an EMBL/GenBank/DDBJ whole genome shotgun (WGS) entry which is preliminary data.</text>
</comment>
<dbReference type="InterPro" id="IPR043129">
    <property type="entry name" value="ATPase_NBD"/>
</dbReference>
<dbReference type="AlphaFoldDB" id="A0A6N8CU59"/>
<dbReference type="Pfam" id="PF06277">
    <property type="entry name" value="EutA"/>
    <property type="match status" value="1"/>
</dbReference>
<dbReference type="PIRSF" id="PIRSF012293">
    <property type="entry name" value="EutA"/>
    <property type="match status" value="1"/>
</dbReference>
<evidence type="ECO:0000313" key="2">
    <source>
        <dbReference type="Proteomes" id="UP000440978"/>
    </source>
</evidence>
<evidence type="ECO:0000313" key="1">
    <source>
        <dbReference type="EMBL" id="MTT32817.1"/>
    </source>
</evidence>
<accession>A0A6N8CU59</accession>
<proteinExistence type="predicted"/>
<dbReference type="SUPFAM" id="SSF53067">
    <property type="entry name" value="Actin-like ATPase domain"/>
    <property type="match status" value="1"/>
</dbReference>
<keyword evidence="2" id="KW-1185">Reference proteome</keyword>
<protein>
    <submittedName>
        <fullName evidence="1">Ethanolamine utilization protein</fullName>
    </submittedName>
</protein>
<organism evidence="1 2">
    <name type="scientific">Terrilactibacillus tamarindi</name>
    <dbReference type="NCBI Taxonomy" id="2599694"/>
    <lineage>
        <taxon>Bacteria</taxon>
        <taxon>Bacillati</taxon>
        <taxon>Bacillota</taxon>
        <taxon>Bacilli</taxon>
        <taxon>Bacillales</taxon>
        <taxon>Bacillaceae</taxon>
        <taxon>Terrilactibacillus</taxon>
    </lineage>
</organism>
<dbReference type="InterPro" id="IPR009377">
    <property type="entry name" value="EutA"/>
</dbReference>
<reference evidence="1 2" key="1">
    <citation type="submission" date="2019-11" db="EMBL/GenBank/DDBJ databases">
        <title>Terrilactibacillus tamarindus sp. nov. BCM23-1 isolated from bark of Tamarindus indica.</title>
        <authorList>
            <person name="Kingkaew E."/>
            <person name="Tanasupawat S."/>
        </authorList>
    </citation>
    <scope>NUCLEOTIDE SEQUENCE [LARGE SCALE GENOMIC DNA]</scope>
    <source>
        <strain evidence="1 2">BCM23-1</strain>
    </source>
</reference>
<dbReference type="OrthoDB" id="1542at2"/>